<comment type="caution">
    <text evidence="1">The sequence shown here is derived from an EMBL/GenBank/DDBJ whole genome shotgun (WGS) entry which is preliminary data.</text>
</comment>
<proteinExistence type="predicted"/>
<gene>
    <name evidence="1" type="primary">txxe 1592-ylbF</name>
    <name evidence="1" type="ORF">TXXE_09005</name>
</gene>
<dbReference type="EMBL" id="CAJRAY010000041">
    <property type="protein sequence ID" value="CAG5085622.1"/>
    <property type="molecule type" value="Genomic_DNA"/>
</dbReference>
<dbReference type="SUPFAM" id="SSF158622">
    <property type="entry name" value="YheA/YmcA-like"/>
    <property type="match status" value="1"/>
</dbReference>
<dbReference type="Gene3D" id="1.20.1500.10">
    <property type="entry name" value="YheA/YmcA-like"/>
    <property type="match status" value="1"/>
</dbReference>
<reference evidence="1 2" key="1">
    <citation type="submission" date="2021-04" db="EMBL/GenBank/DDBJ databases">
        <authorList>
            <person name="Rakotoarivonina H."/>
        </authorList>
    </citation>
    <scope>NUCLEOTIDE SEQUENCE [LARGE SCALE GENOMIC DNA]</scope>
    <source>
        <strain evidence="1 2">XE</strain>
    </source>
</reference>
<dbReference type="Pfam" id="PF06133">
    <property type="entry name" value="Com_YlbF"/>
    <property type="match status" value="1"/>
</dbReference>
<evidence type="ECO:0000313" key="1">
    <source>
        <dbReference type="EMBL" id="CAG5085622.1"/>
    </source>
</evidence>
<dbReference type="InterPro" id="IPR010368">
    <property type="entry name" value="Com_YlbF"/>
</dbReference>
<sequence length="161" mass="17310">MAMQLPAAGTSGHKDNPAAGPLDMAALLTAAYDLGDMINQSADAADYLYWKAQLAQDEEAQALIRRFRKAKERFEECSRFGRFHPDYHEAKREAAELQRQLDECVSVRRFKAAEQAVDDMLHEIAVLLARAVSDDIKVPGSGSVQGGCGSGSCSGGCASCG</sequence>
<dbReference type="Proteomes" id="UP000681526">
    <property type="component" value="Unassembled WGS sequence"/>
</dbReference>
<dbReference type="InterPro" id="IPR052767">
    <property type="entry name" value="Bact_com_dev_regulator"/>
</dbReference>
<dbReference type="PANTHER" id="PTHR38448">
    <property type="entry name" value="REGULATORY PROTEIN YLBF-RELATED"/>
    <property type="match status" value="1"/>
</dbReference>
<dbReference type="PANTHER" id="PTHR38448:SF2">
    <property type="entry name" value="REGULATORY PROTEIN YLBF"/>
    <property type="match status" value="1"/>
</dbReference>
<evidence type="ECO:0000313" key="2">
    <source>
        <dbReference type="Proteomes" id="UP000681526"/>
    </source>
</evidence>
<protein>
    <submittedName>
        <fullName evidence="1">Regulatory protein ylbF</fullName>
    </submittedName>
</protein>
<name>A0ABN7RWT6_THEXY</name>
<dbReference type="InterPro" id="IPR023378">
    <property type="entry name" value="YheA/YmcA-like_dom_sf"/>
</dbReference>
<organism evidence="1 2">
    <name type="scientific">Thermobacillus xylanilyticus</name>
    <dbReference type="NCBI Taxonomy" id="76633"/>
    <lineage>
        <taxon>Bacteria</taxon>
        <taxon>Bacillati</taxon>
        <taxon>Bacillota</taxon>
        <taxon>Bacilli</taxon>
        <taxon>Bacillales</taxon>
        <taxon>Paenibacillaceae</taxon>
        <taxon>Thermobacillus</taxon>
    </lineage>
</organism>
<keyword evidence="2" id="KW-1185">Reference proteome</keyword>
<accession>A0ABN7RWT6</accession>